<gene>
    <name evidence="6" type="primary">pta_2</name>
    <name evidence="6" type="ORF">NCTC9045_01859</name>
</gene>
<dbReference type="PANTHER" id="PTHR43356">
    <property type="entry name" value="PHOSPHATE ACETYLTRANSFERASE"/>
    <property type="match status" value="1"/>
</dbReference>
<dbReference type="Gene3D" id="3.40.50.10950">
    <property type="match status" value="1"/>
</dbReference>
<keyword evidence="2 6" id="KW-0808">Transferase</keyword>
<protein>
    <submittedName>
        <fullName evidence="6">Phosphate acetyltransferase</fullName>
        <ecNumber evidence="6">2.3.1.8</ecNumber>
    </submittedName>
</protein>
<dbReference type="EC" id="2.3.1.8" evidence="6"/>
<proteinExistence type="predicted"/>
<dbReference type="Proteomes" id="UP000254503">
    <property type="component" value="Unassembled WGS sequence"/>
</dbReference>
<evidence type="ECO:0000256" key="1">
    <source>
        <dbReference type="ARBA" id="ARBA00011643"/>
    </source>
</evidence>
<feature type="domain" description="DRTGG" evidence="5">
    <location>
        <begin position="14"/>
        <end position="124"/>
    </location>
</feature>
<dbReference type="Gene3D" id="3.40.1390.20">
    <property type="entry name" value="HprK N-terminal domain-like"/>
    <property type="match status" value="1"/>
</dbReference>
<sequence length="256" mass="28087">MPWSFDLIATRAIDMARHLNATIINEGDINTRRVKSVTFCARSIPHMLEHFRAGSLLVTSADRPDVLVAACLAAMNGVEIGALLLTGGYEMDARISKLCERAFATGLPVFMVNTNTWQTSLSLQSFNLEVPVDDHERIEKVQEYVANYINADWIESLTATSERSRRLSPPAFRYQLTELARKAGKRIVLPEGDEPRTVKAAAICAERGIATCVLLGNPAEINRVAASQGVELGAGIEIVDPEVVRESYVWSSGRTA</sequence>
<dbReference type="InterPro" id="IPR010766">
    <property type="entry name" value="DRTGG"/>
</dbReference>
<dbReference type="InterPro" id="IPR028979">
    <property type="entry name" value="Ser_kin/Pase_Hpr-like_N_sf"/>
</dbReference>
<dbReference type="AlphaFoldDB" id="A0A376WWE2"/>
<dbReference type="InterPro" id="IPR050500">
    <property type="entry name" value="Phos_Acetyltrans/Butyryltrans"/>
</dbReference>
<evidence type="ECO:0000256" key="3">
    <source>
        <dbReference type="ARBA" id="ARBA00023315"/>
    </source>
</evidence>
<evidence type="ECO:0000313" key="7">
    <source>
        <dbReference type="Proteomes" id="UP000254503"/>
    </source>
</evidence>
<comment type="subunit">
    <text evidence="1">Homohexamer.</text>
</comment>
<evidence type="ECO:0000259" key="4">
    <source>
        <dbReference type="Pfam" id="PF01515"/>
    </source>
</evidence>
<evidence type="ECO:0000259" key="5">
    <source>
        <dbReference type="Pfam" id="PF07085"/>
    </source>
</evidence>
<dbReference type="Pfam" id="PF01515">
    <property type="entry name" value="PTA_PTB"/>
    <property type="match status" value="1"/>
</dbReference>
<dbReference type="InterPro" id="IPR002505">
    <property type="entry name" value="PTA_PTB"/>
</dbReference>
<reference evidence="6 7" key="1">
    <citation type="submission" date="2018-06" db="EMBL/GenBank/DDBJ databases">
        <authorList>
            <consortium name="Pathogen Informatics"/>
            <person name="Doyle S."/>
        </authorList>
    </citation>
    <scope>NUCLEOTIDE SEQUENCE [LARGE SCALE GENOMIC DNA]</scope>
    <source>
        <strain evidence="6 7">NCTC9045</strain>
    </source>
</reference>
<name>A0A376WWE2_ECOLX</name>
<dbReference type="SUPFAM" id="SSF53659">
    <property type="entry name" value="Isocitrate/Isopropylmalate dehydrogenase-like"/>
    <property type="match status" value="1"/>
</dbReference>
<dbReference type="InterPro" id="IPR042113">
    <property type="entry name" value="P_AcTrfase_dom1"/>
</dbReference>
<dbReference type="Pfam" id="PF07085">
    <property type="entry name" value="DRTGG"/>
    <property type="match status" value="1"/>
</dbReference>
<organism evidence="6 7">
    <name type="scientific">Escherichia coli</name>
    <dbReference type="NCBI Taxonomy" id="562"/>
    <lineage>
        <taxon>Bacteria</taxon>
        <taxon>Pseudomonadati</taxon>
        <taxon>Pseudomonadota</taxon>
        <taxon>Gammaproteobacteria</taxon>
        <taxon>Enterobacterales</taxon>
        <taxon>Enterobacteriaceae</taxon>
        <taxon>Escherichia</taxon>
    </lineage>
</organism>
<evidence type="ECO:0000313" key="6">
    <source>
        <dbReference type="EMBL" id="STJ53989.1"/>
    </source>
</evidence>
<feature type="domain" description="Phosphate acetyl/butaryl transferase" evidence="4">
    <location>
        <begin position="172"/>
        <end position="245"/>
    </location>
</feature>
<dbReference type="FunFam" id="3.40.1390.20:FF:000001">
    <property type="entry name" value="Phosphate acetyltransferase"/>
    <property type="match status" value="1"/>
</dbReference>
<dbReference type="PANTHER" id="PTHR43356:SF3">
    <property type="entry name" value="PHOSPHATE ACETYLTRANSFERASE"/>
    <property type="match status" value="1"/>
</dbReference>
<keyword evidence="3 6" id="KW-0012">Acyltransferase</keyword>
<dbReference type="SUPFAM" id="SSF75138">
    <property type="entry name" value="HprK N-terminal domain-like"/>
    <property type="match status" value="1"/>
</dbReference>
<dbReference type="EMBL" id="UGDD01000002">
    <property type="protein sequence ID" value="STJ53989.1"/>
    <property type="molecule type" value="Genomic_DNA"/>
</dbReference>
<evidence type="ECO:0000256" key="2">
    <source>
        <dbReference type="ARBA" id="ARBA00022679"/>
    </source>
</evidence>
<accession>A0A376WWE2</accession>
<dbReference type="GO" id="GO:0008959">
    <property type="term" value="F:phosphate acetyltransferase activity"/>
    <property type="evidence" value="ECO:0007669"/>
    <property type="project" value="UniProtKB-EC"/>
</dbReference>